<accession>A0ABT3RQF4</accession>
<dbReference type="InterPro" id="IPR050770">
    <property type="entry name" value="Intradiol_RC_Dioxygenase"/>
</dbReference>
<evidence type="ECO:0000313" key="6">
    <source>
        <dbReference type="Proteomes" id="UP001209885"/>
    </source>
</evidence>
<dbReference type="EMBL" id="JAPFQN010000005">
    <property type="protein sequence ID" value="MCX2744020.1"/>
    <property type="molecule type" value="Genomic_DNA"/>
</dbReference>
<dbReference type="PANTHER" id="PTHR33711">
    <property type="entry name" value="DIOXYGENASE, PUTATIVE (AFU_ORTHOLOGUE AFUA_2G02910)-RELATED"/>
    <property type="match status" value="1"/>
</dbReference>
<keyword evidence="6" id="KW-1185">Reference proteome</keyword>
<dbReference type="SUPFAM" id="SSF49482">
    <property type="entry name" value="Aromatic compound dioxygenase"/>
    <property type="match status" value="1"/>
</dbReference>
<evidence type="ECO:0000259" key="4">
    <source>
        <dbReference type="Pfam" id="PF00775"/>
    </source>
</evidence>
<reference evidence="5 6" key="1">
    <citation type="submission" date="2022-11" db="EMBL/GenBank/DDBJ databases">
        <title>The characterization of three novel Bacteroidetes species and genomic analysis of their roles in tidal elemental geochemical cycles.</title>
        <authorList>
            <person name="Ma K."/>
        </authorList>
    </citation>
    <scope>NUCLEOTIDE SEQUENCE [LARGE SCALE GENOMIC DNA]</scope>
    <source>
        <strain evidence="5 6">M17</strain>
    </source>
</reference>
<dbReference type="InterPro" id="IPR000627">
    <property type="entry name" value="Intradiol_dOase_C"/>
</dbReference>
<protein>
    <submittedName>
        <fullName evidence="5">Catechol 1,2-dioxygenase</fullName>
    </submittedName>
</protein>
<name>A0ABT3RQF4_9BACT</name>
<evidence type="ECO:0000313" key="5">
    <source>
        <dbReference type="EMBL" id="MCX2744020.1"/>
    </source>
</evidence>
<keyword evidence="3" id="KW-0560">Oxidoreductase</keyword>
<dbReference type="PANTHER" id="PTHR33711:SF10">
    <property type="entry name" value="INTRADIOL RING-CLEAVAGE DIOXYGENASES DOMAIN-CONTAINING PROTEIN"/>
    <property type="match status" value="1"/>
</dbReference>
<feature type="domain" description="Intradiol ring-cleavage dioxygenases" evidence="4">
    <location>
        <begin position="43"/>
        <end position="176"/>
    </location>
</feature>
<comment type="similarity">
    <text evidence="1">Belongs to the intradiol ring-cleavage dioxygenase family.</text>
</comment>
<evidence type="ECO:0000256" key="1">
    <source>
        <dbReference type="ARBA" id="ARBA00007825"/>
    </source>
</evidence>
<comment type="caution">
    <text evidence="5">The sequence shown here is derived from an EMBL/GenBank/DDBJ whole genome shotgun (WGS) entry which is preliminary data.</text>
</comment>
<dbReference type="RefSeq" id="WP_266056487.1">
    <property type="nucleotide sequence ID" value="NZ_JAPFQN010000005.1"/>
</dbReference>
<proteinExistence type="inferred from homology"/>
<dbReference type="InterPro" id="IPR015889">
    <property type="entry name" value="Intradiol_dOase_core"/>
</dbReference>
<evidence type="ECO:0000256" key="3">
    <source>
        <dbReference type="ARBA" id="ARBA00023002"/>
    </source>
</evidence>
<organism evidence="5 6">
    <name type="scientific">Mangrovivirga halotolerans</name>
    <dbReference type="NCBI Taxonomy" id="2993936"/>
    <lineage>
        <taxon>Bacteria</taxon>
        <taxon>Pseudomonadati</taxon>
        <taxon>Bacteroidota</taxon>
        <taxon>Cytophagia</taxon>
        <taxon>Cytophagales</taxon>
        <taxon>Mangrovivirgaceae</taxon>
        <taxon>Mangrovivirga</taxon>
    </lineage>
</organism>
<dbReference type="Gene3D" id="2.60.130.10">
    <property type="entry name" value="Aromatic compound dioxygenase"/>
    <property type="match status" value="1"/>
</dbReference>
<dbReference type="Proteomes" id="UP001209885">
    <property type="component" value="Unassembled WGS sequence"/>
</dbReference>
<evidence type="ECO:0000256" key="2">
    <source>
        <dbReference type="ARBA" id="ARBA00022964"/>
    </source>
</evidence>
<keyword evidence="2" id="KW-0223">Dioxygenase</keyword>
<sequence length="296" mass="34024">MKRRDFLQYTGLTAMALSISGFKYFNGTTYVGDCETTTDILGPFYRPESPLKNNLVIPGLKGEIVEISGVIRRPDCQTVIPDAKIELWHCDPEGVYDNHSDAFKYRGTTFSDENGKYIFKTQMPIPYDAGNGNIRPAHFHFLFSASGYQDLITQIYFKGDPHLENDIMASNPKSELRILNINTENGHNHILFDCTMKKKLDLSFNSFRMITGKYQNVNNNIETIELFEHNKSLWIKNQVFGTRYDYIGKNKFRLAGLPDDFKNEMEINIDEMRNVSVLKTTIAPGRIKETIVYKKI</sequence>
<gene>
    <name evidence="5" type="ORF">OO013_09100</name>
</gene>
<dbReference type="Pfam" id="PF00775">
    <property type="entry name" value="Dioxygenase_C"/>
    <property type="match status" value="1"/>
</dbReference>